<comment type="caution">
    <text evidence="3">The sequence shown here is derived from an EMBL/GenBank/DDBJ whole genome shotgun (WGS) entry which is preliminary data.</text>
</comment>
<evidence type="ECO:0000256" key="1">
    <source>
        <dbReference type="ARBA" id="ARBA00022679"/>
    </source>
</evidence>
<dbReference type="EMBL" id="JBHSXS010000069">
    <property type="protein sequence ID" value="MFC6887113.1"/>
    <property type="molecule type" value="Genomic_DNA"/>
</dbReference>
<dbReference type="Pfam" id="PF00534">
    <property type="entry name" value="Glycos_transf_1"/>
    <property type="match status" value="1"/>
</dbReference>
<dbReference type="Gene3D" id="3.40.50.2000">
    <property type="entry name" value="Glycogen Phosphorylase B"/>
    <property type="match status" value="2"/>
</dbReference>
<keyword evidence="3" id="KW-0328">Glycosyltransferase</keyword>
<gene>
    <name evidence="3" type="ORF">ACFQKB_45645</name>
</gene>
<dbReference type="EC" id="2.4.-.-" evidence="3"/>
<dbReference type="Proteomes" id="UP001596380">
    <property type="component" value="Unassembled WGS sequence"/>
</dbReference>
<keyword evidence="4" id="KW-1185">Reference proteome</keyword>
<dbReference type="InterPro" id="IPR001296">
    <property type="entry name" value="Glyco_trans_1"/>
</dbReference>
<reference evidence="4" key="1">
    <citation type="journal article" date="2019" name="Int. J. Syst. Evol. Microbiol.">
        <title>The Global Catalogue of Microorganisms (GCM) 10K type strain sequencing project: providing services to taxonomists for standard genome sequencing and annotation.</title>
        <authorList>
            <consortium name="The Broad Institute Genomics Platform"/>
            <consortium name="The Broad Institute Genome Sequencing Center for Infectious Disease"/>
            <person name="Wu L."/>
            <person name="Ma J."/>
        </authorList>
    </citation>
    <scope>NUCLEOTIDE SEQUENCE [LARGE SCALE GENOMIC DNA]</scope>
    <source>
        <strain evidence="4">JCM 3369</strain>
    </source>
</reference>
<accession>A0ABW2D1A9</accession>
<dbReference type="SUPFAM" id="SSF53756">
    <property type="entry name" value="UDP-Glycosyltransferase/glycogen phosphorylase"/>
    <property type="match status" value="1"/>
</dbReference>
<evidence type="ECO:0000313" key="4">
    <source>
        <dbReference type="Proteomes" id="UP001596380"/>
    </source>
</evidence>
<protein>
    <submittedName>
        <fullName evidence="3">Glycosyltransferase family 4 protein</fullName>
        <ecNumber evidence="3">2.4.-.-</ecNumber>
    </submittedName>
</protein>
<sequence length="426" mass="46135">MTDGAGKPAVLARLRRARRPAHWAVRRGALWAARPYVRAGRSPAPPGERRRVRVLLMHANGTGGTIRTVLNLCGHLAAEHDIEILSVLRARREPFFPMPAGVRVTVADDRLAPRGRVPRALARLPSVLTPVDEASFRRMNLWTDLCLLRALRVGPPPHVLVGTRPSLNLLIAELAPRSVATVGQDHANLRGYRDRLRAEIVRRYPRLAVVSALTERTRADYAGALAGTPARVVRIPNAVPALVGGPSPREAKVVLAAGRLVRGKGFDLLVRAFEPLAAEHPDWTLRIFGGGDQHARLKAEIAGRGLAGRVELRARTPSLAGEMERASIYALSSRREGLPMVVLEAMAKGLPVVAFDCPTGPAELITPGRDGLLVPPGDVGALTAALRELIEDPGLRDRLGEEARRSARAYDLDRVGPAWSDVLRGL</sequence>
<proteinExistence type="predicted"/>
<keyword evidence="1 3" id="KW-0808">Transferase</keyword>
<dbReference type="GO" id="GO:0016757">
    <property type="term" value="F:glycosyltransferase activity"/>
    <property type="evidence" value="ECO:0007669"/>
    <property type="project" value="UniProtKB-KW"/>
</dbReference>
<evidence type="ECO:0000313" key="3">
    <source>
        <dbReference type="EMBL" id="MFC6887113.1"/>
    </source>
</evidence>
<dbReference type="CDD" id="cd03820">
    <property type="entry name" value="GT4_AmsD-like"/>
    <property type="match status" value="1"/>
</dbReference>
<dbReference type="PANTHER" id="PTHR12526">
    <property type="entry name" value="GLYCOSYLTRANSFERASE"/>
    <property type="match status" value="1"/>
</dbReference>
<feature type="domain" description="Glycosyl transferase family 1" evidence="2">
    <location>
        <begin position="248"/>
        <end position="405"/>
    </location>
</feature>
<name>A0ABW2D1A9_9ACTN</name>
<dbReference type="RefSeq" id="WP_160825647.1">
    <property type="nucleotide sequence ID" value="NZ_JBHSXS010000069.1"/>
</dbReference>
<organism evidence="3 4">
    <name type="scientific">Actinomadura yumaensis</name>
    <dbReference type="NCBI Taxonomy" id="111807"/>
    <lineage>
        <taxon>Bacteria</taxon>
        <taxon>Bacillati</taxon>
        <taxon>Actinomycetota</taxon>
        <taxon>Actinomycetes</taxon>
        <taxon>Streptosporangiales</taxon>
        <taxon>Thermomonosporaceae</taxon>
        <taxon>Actinomadura</taxon>
    </lineage>
</organism>
<evidence type="ECO:0000259" key="2">
    <source>
        <dbReference type="Pfam" id="PF00534"/>
    </source>
</evidence>